<name>A0AA51MLB0_9GAMM</name>
<dbReference type="Proteomes" id="UP001229862">
    <property type="component" value="Chromosome"/>
</dbReference>
<evidence type="ECO:0000313" key="1">
    <source>
        <dbReference type="EMBL" id="MDQ5771000.1"/>
    </source>
</evidence>
<dbReference type="RefSeq" id="WP_308136646.1">
    <property type="nucleotide sequence ID" value="NZ_CP133197.1"/>
</dbReference>
<evidence type="ECO:0000313" key="3">
    <source>
        <dbReference type="Proteomes" id="UP001223336"/>
    </source>
</evidence>
<keyword evidence="3" id="KW-1185">Reference proteome</keyword>
<proteinExistence type="predicted"/>
<reference evidence="2 3" key="1">
    <citation type="submission" date="2023-08" db="EMBL/GenBank/DDBJ databases">
        <title>New molecular markers tilS and rpoB for phylogenetic and monitoring studies of the genus Thiothrix biodiversity.</title>
        <authorList>
            <person name="Ravin N.V."/>
            <person name="Smolyakov D."/>
            <person name="Markov N.D."/>
            <person name="Beletsky A.V."/>
            <person name="Mardanov A.V."/>
            <person name="Rudenko T.S."/>
            <person name="Grabovich M.Y."/>
        </authorList>
    </citation>
    <scope>NUCLEOTIDE SEQUENCE</scope>
    <source>
        <strain evidence="2">DNT52</strain>
        <strain evidence="1 3">H33</strain>
    </source>
</reference>
<gene>
    <name evidence="1" type="ORF">RCC75_20925</name>
    <name evidence="2" type="ORF">RCG00_15945</name>
</gene>
<dbReference type="EMBL" id="CP133217">
    <property type="protein sequence ID" value="WML85784.1"/>
    <property type="molecule type" value="Genomic_DNA"/>
</dbReference>
<accession>A0AA51MLB0</accession>
<protein>
    <submittedName>
        <fullName evidence="2">Uncharacterized protein</fullName>
    </submittedName>
</protein>
<dbReference type="AlphaFoldDB" id="A0AA51MLB0"/>
<organism evidence="2">
    <name type="scientific">Thiothrix subterranea</name>
    <dbReference type="NCBI Taxonomy" id="2735563"/>
    <lineage>
        <taxon>Bacteria</taxon>
        <taxon>Pseudomonadati</taxon>
        <taxon>Pseudomonadota</taxon>
        <taxon>Gammaproteobacteria</taxon>
        <taxon>Thiotrichales</taxon>
        <taxon>Thiotrichaceae</taxon>
        <taxon>Thiothrix</taxon>
    </lineage>
</organism>
<sequence>MSHPNTHLTPVLDLHPEMVKLVSQEWLDRLTKTHAEVKRRKELAQPDNTYAFSAYHYVRWINRSVGL</sequence>
<dbReference type="Proteomes" id="UP001223336">
    <property type="component" value="Unassembled WGS sequence"/>
</dbReference>
<evidence type="ECO:0000313" key="2">
    <source>
        <dbReference type="EMBL" id="WML85784.1"/>
    </source>
</evidence>
<dbReference type="EMBL" id="JAVFKN010000057">
    <property type="protein sequence ID" value="MDQ5771000.1"/>
    <property type="molecule type" value="Genomic_DNA"/>
</dbReference>